<dbReference type="Proteomes" id="UP000815677">
    <property type="component" value="Unassembled WGS sequence"/>
</dbReference>
<evidence type="ECO:0000259" key="1">
    <source>
        <dbReference type="Pfam" id="PF12697"/>
    </source>
</evidence>
<dbReference type="Gene3D" id="3.40.50.1820">
    <property type="entry name" value="alpha/beta hydrolase"/>
    <property type="match status" value="1"/>
</dbReference>
<organism evidence="2 3">
    <name type="scientific">Mycena chlorophos</name>
    <name type="common">Agaric fungus</name>
    <name type="synonym">Agaricus chlorophos</name>
    <dbReference type="NCBI Taxonomy" id="658473"/>
    <lineage>
        <taxon>Eukaryota</taxon>
        <taxon>Fungi</taxon>
        <taxon>Dikarya</taxon>
        <taxon>Basidiomycota</taxon>
        <taxon>Agaricomycotina</taxon>
        <taxon>Agaricomycetes</taxon>
        <taxon>Agaricomycetidae</taxon>
        <taxon>Agaricales</taxon>
        <taxon>Marasmiineae</taxon>
        <taxon>Mycenaceae</taxon>
        <taxon>Mycena</taxon>
    </lineage>
</organism>
<reference evidence="2" key="1">
    <citation type="submission" date="2014-09" db="EMBL/GenBank/DDBJ databases">
        <title>Genome sequence of the luminous mushroom Mycena chlorophos for searching fungal bioluminescence genes.</title>
        <authorList>
            <person name="Tanaka Y."/>
            <person name="Kasuga D."/>
            <person name="Oba Y."/>
            <person name="Hase S."/>
            <person name="Sato K."/>
            <person name="Oba Y."/>
            <person name="Sakakibara Y."/>
        </authorList>
    </citation>
    <scope>NUCLEOTIDE SEQUENCE</scope>
</reference>
<dbReference type="EMBL" id="DF849930">
    <property type="protein sequence ID" value="GAT60025.1"/>
    <property type="molecule type" value="Genomic_DNA"/>
</dbReference>
<name>A0ABQ0M9P5_MYCCL</name>
<dbReference type="Pfam" id="PF12697">
    <property type="entry name" value="Abhydrolase_6"/>
    <property type="match status" value="1"/>
</dbReference>
<dbReference type="SUPFAM" id="SSF53474">
    <property type="entry name" value="alpha/beta-Hydrolases"/>
    <property type="match status" value="1"/>
</dbReference>
<dbReference type="InterPro" id="IPR029058">
    <property type="entry name" value="AB_hydrolase_fold"/>
</dbReference>
<proteinExistence type="predicted"/>
<sequence>MPNSTYAFTNARPAVRAHPPPLPVYPPLESAYPNPLPAVPQPAKTFADPRFAVSTHVVPAAYLRCMPLPTRPLPPAPNSTSSKEDRRVAVAERMKWVSEQSGAERGRHERVLFHVVNRYVAVEPRSEGKTLFLAHANGFPKETWEPTILDLLSKENAVDQVDEIWAWEAAHHGASSVFNAQIGAELTAYDWSDNARDVLNFLLHFLPSEIAPPNELPTLLPRVPATESALRRVRGYNDRKLFAAGHSFGGFCCAYAAIYESRLFTGLMLIDPVVICSADPPEPPGDKRPSLAEGALARRDSWPSRQVALESFKSSPFFGSWDPRVLDAYVEYGLVPSSDGKNVQLAMPPIQESLAFSATYTSGIVWDLLRTLDPRVPIRWVVPGKPGEPEIGKPGSTQERVWLRPANSSNIRLGSAGHSATQQVPGDVAKELAGLLQGQDHVPTSKL</sequence>
<feature type="domain" description="AB hydrolase-1" evidence="1">
    <location>
        <begin position="132"/>
        <end position="429"/>
    </location>
</feature>
<gene>
    <name evidence="2" type="ORF">MCHLO_16234</name>
</gene>
<accession>A0ABQ0M9P5</accession>
<dbReference type="InterPro" id="IPR000073">
    <property type="entry name" value="AB_hydrolase_1"/>
</dbReference>
<protein>
    <recommendedName>
        <fullName evidence="1">AB hydrolase-1 domain-containing protein</fullName>
    </recommendedName>
</protein>
<evidence type="ECO:0000313" key="2">
    <source>
        <dbReference type="EMBL" id="GAT60025.1"/>
    </source>
</evidence>
<keyword evidence="3" id="KW-1185">Reference proteome</keyword>
<evidence type="ECO:0000313" key="3">
    <source>
        <dbReference type="Proteomes" id="UP000815677"/>
    </source>
</evidence>